<gene>
    <name evidence="11" type="ORF">A7U60_g8701</name>
</gene>
<evidence type="ECO:0000256" key="4">
    <source>
        <dbReference type="ARBA" id="ARBA00022692"/>
    </source>
</evidence>
<dbReference type="GO" id="GO:0015031">
    <property type="term" value="P:protein transport"/>
    <property type="evidence" value="ECO:0007669"/>
    <property type="project" value="UniProtKB-KW"/>
</dbReference>
<evidence type="ECO:0000256" key="5">
    <source>
        <dbReference type="ARBA" id="ARBA00022856"/>
    </source>
</evidence>
<keyword evidence="5" id="KW-0571">Peptide transport</keyword>
<protein>
    <submittedName>
        <fullName evidence="11">OPT oligopeptide transporter</fullName>
    </submittedName>
</protein>
<organism evidence="11 12">
    <name type="scientific">Sanghuangporus baumii</name>
    <name type="common">Phellinus baumii</name>
    <dbReference type="NCBI Taxonomy" id="108892"/>
    <lineage>
        <taxon>Eukaryota</taxon>
        <taxon>Fungi</taxon>
        <taxon>Dikarya</taxon>
        <taxon>Basidiomycota</taxon>
        <taxon>Agaricomycotina</taxon>
        <taxon>Agaricomycetes</taxon>
        <taxon>Hymenochaetales</taxon>
        <taxon>Hymenochaetaceae</taxon>
        <taxon>Sanghuangporus</taxon>
    </lineage>
</organism>
<evidence type="ECO:0000256" key="2">
    <source>
        <dbReference type="ARBA" id="ARBA00008807"/>
    </source>
</evidence>
<feature type="transmembrane region" description="Helical" evidence="10">
    <location>
        <begin position="231"/>
        <end position="249"/>
    </location>
</feature>
<accession>A0A9Q5MXD9</accession>
<feature type="transmembrane region" description="Helical" evidence="10">
    <location>
        <begin position="125"/>
        <end position="145"/>
    </location>
</feature>
<dbReference type="NCBIfam" id="TIGR00728">
    <property type="entry name" value="OPT_sfam"/>
    <property type="match status" value="1"/>
</dbReference>
<evidence type="ECO:0000313" key="12">
    <source>
        <dbReference type="Proteomes" id="UP000757232"/>
    </source>
</evidence>
<keyword evidence="12" id="KW-1185">Reference proteome</keyword>
<dbReference type="GO" id="GO:0016020">
    <property type="term" value="C:membrane"/>
    <property type="evidence" value="ECO:0007669"/>
    <property type="project" value="UniProtKB-SubCell"/>
</dbReference>
<feature type="transmembrane region" description="Helical" evidence="10">
    <location>
        <begin position="602"/>
        <end position="621"/>
    </location>
</feature>
<keyword evidence="8 10" id="KW-0472">Membrane</keyword>
<dbReference type="InterPro" id="IPR004648">
    <property type="entry name" value="Oligpept_transpt"/>
</dbReference>
<comment type="subcellular location">
    <subcellularLocation>
        <location evidence="1">Membrane</location>
        <topology evidence="1">Multi-pass membrane protein</topology>
    </subcellularLocation>
</comment>
<keyword evidence="3" id="KW-0813">Transport</keyword>
<dbReference type="NCBIfam" id="TIGR00727">
    <property type="entry name" value="ISP4_OPT"/>
    <property type="match status" value="1"/>
</dbReference>
<feature type="region of interest" description="Disordered" evidence="9">
    <location>
        <begin position="58"/>
        <end position="85"/>
    </location>
</feature>
<feature type="transmembrane region" description="Helical" evidence="10">
    <location>
        <begin position="748"/>
        <end position="771"/>
    </location>
</feature>
<dbReference type="InterPro" id="IPR004813">
    <property type="entry name" value="OPT"/>
</dbReference>
<feature type="transmembrane region" description="Helical" evidence="10">
    <location>
        <begin position="336"/>
        <end position="357"/>
    </location>
</feature>
<keyword evidence="6" id="KW-0653">Protein transport</keyword>
<comment type="caution">
    <text evidence="11">The sequence shown here is derived from an EMBL/GenBank/DDBJ whole genome shotgun (WGS) entry which is preliminary data.</text>
</comment>
<feature type="transmembrane region" description="Helical" evidence="10">
    <location>
        <begin position="673"/>
        <end position="692"/>
    </location>
</feature>
<feature type="transmembrane region" description="Helical" evidence="10">
    <location>
        <begin position="255"/>
        <end position="274"/>
    </location>
</feature>
<name>A0A9Q5MXD9_SANBA</name>
<evidence type="ECO:0000256" key="8">
    <source>
        <dbReference type="ARBA" id="ARBA00023136"/>
    </source>
</evidence>
<dbReference type="PANTHER" id="PTHR22601">
    <property type="entry name" value="ISP4 LIKE PROTEIN"/>
    <property type="match status" value="1"/>
</dbReference>
<evidence type="ECO:0000256" key="10">
    <source>
        <dbReference type="SAM" id="Phobius"/>
    </source>
</evidence>
<feature type="transmembrane region" description="Helical" evidence="10">
    <location>
        <begin position="520"/>
        <end position="540"/>
    </location>
</feature>
<evidence type="ECO:0000256" key="1">
    <source>
        <dbReference type="ARBA" id="ARBA00004141"/>
    </source>
</evidence>
<sequence length="814" mass="91922">MTLRERRTDPDVPRDVEEDIREHLLHLNDPNWDFGHSDTSTLSGESVELEHKHTFPSDVHIGPSIGTAPSDFDTESRADSTLYGKSESPLNVRSEFDDYEENSPYAEVRAAVPNTDDPSMPVNTFRMWFIGILFTIIISGVNQFFSMRYPSVFVSGLVAQLVAMPIGKAFERFLPTTRFNTFGFVWSLNPGPFNIKEHVIITVMASVVSGGVYATEIIAAQRVYFDQTWGVGYQILLCLSSQLIGYAFAGLVRQFLVWPSAMLWPGALVNCALFSTLHKNFGRVETKHISRERFFLIAMACSFVWYWFPGYLFTALSIFNWVCWIAPNNIVVNQLFGYQTGLGMGFLTFDWSMVAYFASPLVVPWWAQVNIFIAFVIMFWFITPILYYKNVFFAKFLPMTASVTFDNTGLSYDATLIIQDGTFSEEAYQAYSPSFLPITLAIAYGIAFASTTGVFVHTFLWYRHDIVRHFRTSLKDRKDIHSRLMSTYPEVPHVWYAGVFLVAFVLAIITIEVFDTKLPVWALVLALAVGVFFLLPVGLIQAITNQTVGLQVLAELIAGYVLPGHPLANMIFKTFSFISLTQAIAFLGDLKLGHYMKVPPRTMFIAQIVATTISVFVNIGVQEWMFSNIVDFCLPTQPNSFTCPTTSVFATAALIWGGIGPERMFGPGSLYRPLLWFFLIGAILPVPFYLLARRFPLSPWRFVNIPVLFAGISLLPPATGINFSSWFVVGAIFQWFMRRFHFRWWMRYNYILSAALDSGVAISLIVIFFSLQLPKGGVFLNWWGNTVWMNTLDAVGVPLITLGEGETFGPVTWS</sequence>
<comment type="similarity">
    <text evidence="2">Belongs to the oligopeptide OPT transporter family.</text>
</comment>
<dbReference type="Pfam" id="PF03169">
    <property type="entry name" value="OPT"/>
    <property type="match status" value="1"/>
</dbReference>
<keyword evidence="4 10" id="KW-0812">Transmembrane</keyword>
<feature type="transmembrane region" description="Helical" evidence="10">
    <location>
        <begin position="294"/>
        <end position="316"/>
    </location>
</feature>
<reference evidence="11" key="1">
    <citation type="submission" date="2016-06" db="EMBL/GenBank/DDBJ databases">
        <title>Draft Genome sequence of the fungus Inonotus baumii.</title>
        <authorList>
            <person name="Zhu H."/>
            <person name="Lin W."/>
        </authorList>
    </citation>
    <scope>NUCLEOTIDE SEQUENCE</scope>
    <source>
        <strain evidence="11">821</strain>
    </source>
</reference>
<feature type="transmembrane region" description="Helical" evidence="10">
    <location>
        <begin position="493"/>
        <end position="514"/>
    </location>
</feature>
<evidence type="ECO:0000256" key="3">
    <source>
        <dbReference type="ARBA" id="ARBA00022448"/>
    </source>
</evidence>
<feature type="transmembrane region" description="Helical" evidence="10">
    <location>
        <begin position="712"/>
        <end position="736"/>
    </location>
</feature>
<evidence type="ECO:0000256" key="7">
    <source>
        <dbReference type="ARBA" id="ARBA00022989"/>
    </source>
</evidence>
<feature type="transmembrane region" description="Helical" evidence="10">
    <location>
        <begin position="641"/>
        <end position="661"/>
    </location>
</feature>
<dbReference type="EMBL" id="LNZH02000216">
    <property type="protein sequence ID" value="OCB84030.1"/>
    <property type="molecule type" value="Genomic_DNA"/>
</dbReference>
<dbReference type="GO" id="GO:0035673">
    <property type="term" value="F:oligopeptide transmembrane transporter activity"/>
    <property type="evidence" value="ECO:0007669"/>
    <property type="project" value="InterPro"/>
</dbReference>
<feature type="transmembrane region" description="Helical" evidence="10">
    <location>
        <begin position="441"/>
        <end position="462"/>
    </location>
</feature>
<dbReference type="AlphaFoldDB" id="A0A9Q5MXD9"/>
<evidence type="ECO:0000256" key="9">
    <source>
        <dbReference type="SAM" id="MobiDB-lite"/>
    </source>
</evidence>
<keyword evidence="7 10" id="KW-1133">Transmembrane helix</keyword>
<dbReference type="Proteomes" id="UP000757232">
    <property type="component" value="Unassembled WGS sequence"/>
</dbReference>
<feature type="transmembrane region" description="Helical" evidence="10">
    <location>
        <begin position="369"/>
        <end position="388"/>
    </location>
</feature>
<feature type="transmembrane region" description="Helical" evidence="10">
    <location>
        <begin position="199"/>
        <end position="219"/>
    </location>
</feature>
<proteinExistence type="inferred from homology"/>
<dbReference type="OrthoDB" id="9986677at2759"/>
<evidence type="ECO:0000256" key="6">
    <source>
        <dbReference type="ARBA" id="ARBA00022927"/>
    </source>
</evidence>
<evidence type="ECO:0000313" key="11">
    <source>
        <dbReference type="EMBL" id="OCB84030.1"/>
    </source>
</evidence>